<keyword evidence="1" id="KW-0472">Membrane</keyword>
<evidence type="ECO:0000313" key="2">
    <source>
        <dbReference type="EMBL" id="SFE49820.1"/>
    </source>
</evidence>
<reference evidence="3" key="1">
    <citation type="submission" date="2016-10" db="EMBL/GenBank/DDBJ databases">
        <authorList>
            <person name="Varghese N."/>
            <person name="Submissions S."/>
        </authorList>
    </citation>
    <scope>NUCLEOTIDE SEQUENCE [LARGE SCALE GENOMIC DNA]</scope>
    <source>
        <strain evidence="3">CGMCC 1.10784</strain>
    </source>
</reference>
<name>A0A1I2B3S8_9BACL</name>
<gene>
    <name evidence="2" type="ORF">SAMN05216378_3331</name>
</gene>
<evidence type="ECO:0000313" key="3">
    <source>
        <dbReference type="Proteomes" id="UP000198855"/>
    </source>
</evidence>
<keyword evidence="1" id="KW-0812">Transmembrane</keyword>
<dbReference type="STRING" id="1045775.SAMN05216378_3331"/>
<protein>
    <submittedName>
        <fullName evidence="2">Uncharacterized protein</fullName>
    </submittedName>
</protein>
<feature type="transmembrane region" description="Helical" evidence="1">
    <location>
        <begin position="52"/>
        <end position="72"/>
    </location>
</feature>
<dbReference type="AlphaFoldDB" id="A0A1I2B3S8"/>
<dbReference type="EMBL" id="FOMT01000003">
    <property type="protein sequence ID" value="SFE49820.1"/>
    <property type="molecule type" value="Genomic_DNA"/>
</dbReference>
<organism evidence="2 3">
    <name type="scientific">Paenibacillus catalpae</name>
    <dbReference type="NCBI Taxonomy" id="1045775"/>
    <lineage>
        <taxon>Bacteria</taxon>
        <taxon>Bacillati</taxon>
        <taxon>Bacillota</taxon>
        <taxon>Bacilli</taxon>
        <taxon>Bacillales</taxon>
        <taxon>Paenibacillaceae</taxon>
        <taxon>Paenibacillus</taxon>
    </lineage>
</organism>
<proteinExistence type="predicted"/>
<feature type="transmembrane region" description="Helical" evidence="1">
    <location>
        <begin position="12"/>
        <end position="31"/>
    </location>
</feature>
<keyword evidence="3" id="KW-1185">Reference proteome</keyword>
<dbReference type="RefSeq" id="WP_091187113.1">
    <property type="nucleotide sequence ID" value="NZ_FOMT01000003.1"/>
</dbReference>
<dbReference type="OrthoDB" id="2664636at2"/>
<keyword evidence="1" id="KW-1133">Transmembrane helix</keyword>
<dbReference type="Proteomes" id="UP000198855">
    <property type="component" value="Unassembled WGS sequence"/>
</dbReference>
<sequence>MNFIYWITVPVYTLLLTFILLFAILVVFKNLMKKESYKWINERFSEKTQKAIIFFGRVICLGFIVLIFSYSIPYWKDSSLLITGHCSYDEGSPTNFYHKSKDLNDYVELNGNHGKLISFLFTARMTPGVKYKVKYLPNTNTGIYIKKL</sequence>
<accession>A0A1I2B3S8</accession>
<evidence type="ECO:0000256" key="1">
    <source>
        <dbReference type="SAM" id="Phobius"/>
    </source>
</evidence>